<proteinExistence type="predicted"/>
<accession>A0ABN7APC7</accession>
<evidence type="ECO:0000313" key="1">
    <source>
        <dbReference type="EMBL" id="BES94070.1"/>
    </source>
</evidence>
<dbReference type="EMBL" id="AP028913">
    <property type="protein sequence ID" value="BES94070.1"/>
    <property type="molecule type" value="Genomic_DNA"/>
</dbReference>
<dbReference type="Proteomes" id="UP001307889">
    <property type="component" value="Chromosome 5"/>
</dbReference>
<protein>
    <submittedName>
        <fullName evidence="1">Uncharacterized protein</fullName>
    </submittedName>
</protein>
<gene>
    <name evidence="1" type="ORF">NTJ_06881</name>
</gene>
<name>A0ABN7APC7_9HEMI</name>
<organism evidence="1 2">
    <name type="scientific">Nesidiocoris tenuis</name>
    <dbReference type="NCBI Taxonomy" id="355587"/>
    <lineage>
        <taxon>Eukaryota</taxon>
        <taxon>Metazoa</taxon>
        <taxon>Ecdysozoa</taxon>
        <taxon>Arthropoda</taxon>
        <taxon>Hexapoda</taxon>
        <taxon>Insecta</taxon>
        <taxon>Pterygota</taxon>
        <taxon>Neoptera</taxon>
        <taxon>Paraneoptera</taxon>
        <taxon>Hemiptera</taxon>
        <taxon>Heteroptera</taxon>
        <taxon>Panheteroptera</taxon>
        <taxon>Cimicomorpha</taxon>
        <taxon>Miridae</taxon>
        <taxon>Dicyphina</taxon>
        <taxon>Nesidiocoris</taxon>
    </lineage>
</organism>
<reference evidence="1 2" key="1">
    <citation type="submission" date="2023-09" db="EMBL/GenBank/DDBJ databases">
        <title>Nesidiocoris tenuis whole genome shotgun sequence.</title>
        <authorList>
            <person name="Shibata T."/>
            <person name="Shimoda M."/>
            <person name="Kobayashi T."/>
            <person name="Uehara T."/>
        </authorList>
    </citation>
    <scope>NUCLEOTIDE SEQUENCE [LARGE SCALE GENOMIC DNA]</scope>
    <source>
        <strain evidence="1 2">Japan</strain>
    </source>
</reference>
<sequence length="81" mass="9265">MFAKMISLPETSKVFRYRRHSTTDWGSLVTNSRRQLKPPPPVDTCHSCRTTRPADIWTLGRVHRRDLNGLLTQSAPAVYLA</sequence>
<keyword evidence="2" id="KW-1185">Reference proteome</keyword>
<evidence type="ECO:0000313" key="2">
    <source>
        <dbReference type="Proteomes" id="UP001307889"/>
    </source>
</evidence>